<protein>
    <submittedName>
        <fullName evidence="1">Uncharacterized protein</fullName>
    </submittedName>
</protein>
<reference evidence="1" key="1">
    <citation type="journal article" date="2023" name="Microb. Genom.">
        <title>Mesoterricola silvestris gen. nov., sp. nov., Mesoterricola sediminis sp. nov., Geothrix oryzae sp. nov., Geothrix edaphica sp. nov., Geothrix rubra sp. nov., and Geothrix limicola sp. nov., six novel members of Acidobacteriota isolated from soils.</title>
        <authorList>
            <person name="Weisberg A.J."/>
            <person name="Pearce E."/>
            <person name="Kramer C.G."/>
            <person name="Chang J.H."/>
            <person name="Clarke C.R."/>
        </authorList>
    </citation>
    <scope>NUCLEOTIDE SEQUENCE</scope>
    <source>
        <strain evidence="1">ND06-05F</strain>
    </source>
</reference>
<sequence length="67" mass="7580">MPCRTQTGPDPVFLSILKAGREAFTVLHPHITADADVAQILRRVLMKPETEHHVEDLHGDQKVRLRS</sequence>
<evidence type="ECO:0000313" key="1">
    <source>
        <dbReference type="EMBL" id="MDX3128548.1"/>
    </source>
</evidence>
<evidence type="ECO:0000313" key="2">
    <source>
        <dbReference type="Proteomes" id="UP001273589"/>
    </source>
</evidence>
<name>A0AAJ2UHV4_9ACTN</name>
<dbReference type="EMBL" id="JARAWN010000005">
    <property type="protein sequence ID" value="MDX3128548.1"/>
    <property type="molecule type" value="Genomic_DNA"/>
</dbReference>
<comment type="caution">
    <text evidence="1">The sequence shown here is derived from an EMBL/GenBank/DDBJ whole genome shotgun (WGS) entry which is preliminary data.</text>
</comment>
<gene>
    <name evidence="1" type="ORF">PV367_01720</name>
</gene>
<organism evidence="1 2">
    <name type="scientific">Streptomyces europaeiscabiei</name>
    <dbReference type="NCBI Taxonomy" id="146819"/>
    <lineage>
        <taxon>Bacteria</taxon>
        <taxon>Bacillati</taxon>
        <taxon>Actinomycetota</taxon>
        <taxon>Actinomycetes</taxon>
        <taxon>Kitasatosporales</taxon>
        <taxon>Streptomycetaceae</taxon>
        <taxon>Streptomyces</taxon>
    </lineage>
</organism>
<dbReference type="AlphaFoldDB" id="A0AAJ2UHV4"/>
<dbReference type="Proteomes" id="UP001273589">
    <property type="component" value="Unassembled WGS sequence"/>
</dbReference>
<accession>A0AAJ2UHV4</accession>
<proteinExistence type="predicted"/>
<dbReference type="RefSeq" id="WP_319688700.1">
    <property type="nucleotide sequence ID" value="NZ_JARAWN010000005.1"/>
</dbReference>